<evidence type="ECO:0000313" key="10">
    <source>
        <dbReference type="Proteomes" id="UP000005561"/>
    </source>
</evidence>
<evidence type="ECO:0000256" key="5">
    <source>
        <dbReference type="PIRSR" id="PIRSR001430-1"/>
    </source>
</evidence>
<proteinExistence type="inferred from homology"/>
<dbReference type="CDD" id="cd02570">
    <property type="entry name" value="PseudoU_synth_EcTruA"/>
    <property type="match status" value="1"/>
</dbReference>
<keyword evidence="3 4" id="KW-0413">Isomerase</keyword>
<dbReference type="GO" id="GO:0160147">
    <property type="term" value="F:tRNA pseudouridine(38-40) synthase activity"/>
    <property type="evidence" value="ECO:0007669"/>
    <property type="project" value="UniProtKB-EC"/>
</dbReference>
<dbReference type="InterPro" id="IPR020097">
    <property type="entry name" value="PsdUridine_synth_TruA_a/b_dom"/>
</dbReference>
<dbReference type="eggNOG" id="COG0101">
    <property type="taxonomic scope" value="Bacteria"/>
</dbReference>
<dbReference type="InterPro" id="IPR001406">
    <property type="entry name" value="PsdUridine_synth_TruA"/>
</dbReference>
<dbReference type="EMBL" id="ACCL02000006">
    <property type="protein sequence ID" value="EET61459.1"/>
    <property type="molecule type" value="Genomic_DNA"/>
</dbReference>
<dbReference type="AlphaFoldDB" id="C6LCX6"/>
<feature type="binding site" evidence="4 6">
    <location>
        <position position="144"/>
    </location>
    <ligand>
        <name>substrate</name>
    </ligand>
</feature>
<evidence type="ECO:0000313" key="9">
    <source>
        <dbReference type="EMBL" id="EET61459.1"/>
    </source>
</evidence>
<dbReference type="OrthoDB" id="9811823at2"/>
<dbReference type="SUPFAM" id="SSF55120">
    <property type="entry name" value="Pseudouridine synthase"/>
    <property type="match status" value="1"/>
</dbReference>
<evidence type="ECO:0000256" key="2">
    <source>
        <dbReference type="ARBA" id="ARBA00022694"/>
    </source>
</evidence>
<dbReference type="Gene3D" id="3.30.70.660">
    <property type="entry name" value="Pseudouridine synthase I, catalytic domain, C-terminal subdomain"/>
    <property type="match status" value="1"/>
</dbReference>
<gene>
    <name evidence="4 9" type="primary">truA</name>
    <name evidence="9" type="ORF">BRYFOR_06634</name>
</gene>
<organism evidence="9 10">
    <name type="scientific">Marvinbryantia formatexigens DSM 14469</name>
    <dbReference type="NCBI Taxonomy" id="478749"/>
    <lineage>
        <taxon>Bacteria</taxon>
        <taxon>Bacillati</taxon>
        <taxon>Bacillota</taxon>
        <taxon>Clostridia</taxon>
        <taxon>Lachnospirales</taxon>
        <taxon>Lachnospiraceae</taxon>
        <taxon>Marvinbryantia</taxon>
    </lineage>
</organism>
<dbReference type="RefSeq" id="WP_006861428.1">
    <property type="nucleotide sequence ID" value="NZ_ACCL02000006.1"/>
</dbReference>
<dbReference type="PANTHER" id="PTHR11142">
    <property type="entry name" value="PSEUDOURIDYLATE SYNTHASE"/>
    <property type="match status" value="1"/>
</dbReference>
<keyword evidence="10" id="KW-1185">Reference proteome</keyword>
<dbReference type="Proteomes" id="UP000005561">
    <property type="component" value="Unassembled WGS sequence"/>
</dbReference>
<comment type="caution">
    <text evidence="4">Lacks conserved residue(s) required for the propagation of feature annotation.</text>
</comment>
<feature type="domain" description="Pseudouridine synthase I TruA alpha/beta" evidence="8">
    <location>
        <begin position="177"/>
        <end position="278"/>
    </location>
</feature>
<feature type="active site" description="Nucleophile" evidence="4 5">
    <location>
        <position position="86"/>
    </location>
</feature>
<dbReference type="Pfam" id="PF01416">
    <property type="entry name" value="PseudoU_synth_1"/>
    <property type="match status" value="2"/>
</dbReference>
<comment type="catalytic activity">
    <reaction evidence="4 7">
        <text>uridine(38/39/40) in tRNA = pseudouridine(38/39/40) in tRNA</text>
        <dbReference type="Rhea" id="RHEA:22376"/>
        <dbReference type="Rhea" id="RHEA-COMP:10085"/>
        <dbReference type="Rhea" id="RHEA-COMP:10087"/>
        <dbReference type="ChEBI" id="CHEBI:65314"/>
        <dbReference type="ChEBI" id="CHEBI:65315"/>
        <dbReference type="EC" id="5.4.99.12"/>
    </reaction>
</comment>
<dbReference type="InterPro" id="IPR020094">
    <property type="entry name" value="TruA/RsuA/RluB/E/F_N"/>
</dbReference>
<comment type="subunit">
    <text evidence="4">Homodimer.</text>
</comment>
<evidence type="ECO:0000256" key="3">
    <source>
        <dbReference type="ARBA" id="ARBA00023235"/>
    </source>
</evidence>
<dbReference type="PANTHER" id="PTHR11142:SF22">
    <property type="entry name" value="TRNA PSEUDOURIDINE SYNTHASE A 2"/>
    <property type="match status" value="1"/>
</dbReference>
<evidence type="ECO:0000256" key="1">
    <source>
        <dbReference type="ARBA" id="ARBA00009375"/>
    </source>
</evidence>
<reference evidence="9" key="1">
    <citation type="submission" date="2009-07" db="EMBL/GenBank/DDBJ databases">
        <authorList>
            <person name="Weinstock G."/>
            <person name="Sodergren E."/>
            <person name="Clifton S."/>
            <person name="Fulton L."/>
            <person name="Fulton B."/>
            <person name="Courtney L."/>
            <person name="Fronick C."/>
            <person name="Harrison M."/>
            <person name="Strong C."/>
            <person name="Farmer C."/>
            <person name="Delahaunty K."/>
            <person name="Markovic C."/>
            <person name="Hall O."/>
            <person name="Minx P."/>
            <person name="Tomlinson C."/>
            <person name="Mitreva M."/>
            <person name="Nelson J."/>
            <person name="Hou S."/>
            <person name="Wollam A."/>
            <person name="Pepin K.H."/>
            <person name="Johnson M."/>
            <person name="Bhonagiri V."/>
            <person name="Nash W.E."/>
            <person name="Warren W."/>
            <person name="Chinwalla A."/>
            <person name="Mardis E.R."/>
            <person name="Wilson R.K."/>
        </authorList>
    </citation>
    <scope>NUCLEOTIDE SEQUENCE [LARGE SCALE GENOMIC DNA]</scope>
    <source>
        <strain evidence="9">DSM 14469</strain>
    </source>
</reference>
<feature type="domain" description="Pseudouridine synthase I TruA alpha/beta" evidence="8">
    <location>
        <begin position="9"/>
        <end position="138"/>
    </location>
</feature>
<dbReference type="Gene3D" id="3.30.70.580">
    <property type="entry name" value="Pseudouridine synthase I, catalytic domain, N-terminal subdomain"/>
    <property type="match status" value="1"/>
</dbReference>
<accession>C6LCX6</accession>
<sequence>MKQNFKLTVTYDGTRYHGWEAKPGIEMTIQGKLEAVLTKMLAFPDDVPVQSLIAPAASVVSCNPGAADGMPGCPVPVKVIGAGRTDAGVHAREMTANVHLDTAMLPGDIRDYLNRYLPEDICVREVCIVSDRFHSRYNATGKTYRYTCFTGPLKPVFDRKYVYVLDKTPDIAAMKKAAGYLCGTHDFASFCGNPKMKKSTVRTIDSIEITQNNSYLYFMYHGNGFLQHMVRILTGTLLETGYGRRSPESMPELLAARKRALAGFLAPAQGLCLMKVDYGS</sequence>
<dbReference type="GO" id="GO:0003723">
    <property type="term" value="F:RNA binding"/>
    <property type="evidence" value="ECO:0007669"/>
    <property type="project" value="InterPro"/>
</dbReference>
<comment type="similarity">
    <text evidence="1 4 7">Belongs to the tRNA pseudouridine synthase TruA family.</text>
</comment>
<evidence type="ECO:0000256" key="7">
    <source>
        <dbReference type="RuleBase" id="RU003792"/>
    </source>
</evidence>
<protein>
    <recommendedName>
        <fullName evidence="4">tRNA pseudouridine synthase A</fullName>
        <ecNumber evidence="4">5.4.99.12</ecNumber>
    </recommendedName>
    <alternativeName>
        <fullName evidence="4">tRNA pseudouridine(38-40) synthase</fullName>
    </alternativeName>
    <alternativeName>
        <fullName evidence="4">tRNA pseudouridylate synthase I</fullName>
    </alternativeName>
    <alternativeName>
        <fullName evidence="4">tRNA-uridine isomerase I</fullName>
    </alternativeName>
</protein>
<evidence type="ECO:0000259" key="8">
    <source>
        <dbReference type="Pfam" id="PF01416"/>
    </source>
</evidence>
<dbReference type="InterPro" id="IPR020103">
    <property type="entry name" value="PsdUridine_synth_cat_dom_sf"/>
</dbReference>
<dbReference type="HAMAP" id="MF_00171">
    <property type="entry name" value="TruA"/>
    <property type="match status" value="1"/>
</dbReference>
<dbReference type="STRING" id="168384.SAMN05660368_01574"/>
<keyword evidence="2 4" id="KW-0819">tRNA processing</keyword>
<dbReference type="NCBIfam" id="TIGR00071">
    <property type="entry name" value="hisT_truA"/>
    <property type="match status" value="1"/>
</dbReference>
<dbReference type="GO" id="GO:0031119">
    <property type="term" value="P:tRNA pseudouridine synthesis"/>
    <property type="evidence" value="ECO:0007669"/>
    <property type="project" value="UniProtKB-UniRule"/>
</dbReference>
<dbReference type="PIRSF" id="PIRSF001430">
    <property type="entry name" value="tRNA_psdUrid_synth"/>
    <property type="match status" value="1"/>
</dbReference>
<evidence type="ECO:0000256" key="4">
    <source>
        <dbReference type="HAMAP-Rule" id="MF_00171"/>
    </source>
</evidence>
<comment type="caution">
    <text evidence="9">The sequence shown here is derived from an EMBL/GenBank/DDBJ whole genome shotgun (WGS) entry which is preliminary data.</text>
</comment>
<dbReference type="InterPro" id="IPR020095">
    <property type="entry name" value="PsdUridine_synth_TruA_C"/>
</dbReference>
<name>C6LCX6_9FIRM</name>
<comment type="function">
    <text evidence="4">Formation of pseudouridine at positions 38, 39 and 40 in the anticodon stem and loop of transfer RNAs.</text>
</comment>
<dbReference type="EC" id="5.4.99.12" evidence="4"/>
<evidence type="ECO:0000256" key="6">
    <source>
        <dbReference type="PIRSR" id="PIRSR001430-2"/>
    </source>
</evidence>